<proteinExistence type="inferred from homology"/>
<evidence type="ECO:0000313" key="13">
    <source>
        <dbReference type="EMBL" id="CAF1195643.1"/>
    </source>
</evidence>
<feature type="transmembrane region" description="Helical" evidence="11">
    <location>
        <begin position="343"/>
        <end position="366"/>
    </location>
</feature>
<evidence type="ECO:0000256" key="2">
    <source>
        <dbReference type="ARBA" id="ARBA00008066"/>
    </source>
</evidence>
<evidence type="ECO:0000313" key="14">
    <source>
        <dbReference type="EMBL" id="CAF3624800.1"/>
    </source>
</evidence>
<comment type="caution">
    <text evidence="13">The sequence shown here is derived from an EMBL/GenBank/DDBJ whole genome shotgun (WGS) entry which is preliminary data.</text>
</comment>
<evidence type="ECO:0000256" key="1">
    <source>
        <dbReference type="ARBA" id="ARBA00004141"/>
    </source>
</evidence>
<dbReference type="GO" id="GO:0015179">
    <property type="term" value="F:L-amino acid transmembrane transporter activity"/>
    <property type="evidence" value="ECO:0007669"/>
    <property type="project" value="TreeGrafter"/>
</dbReference>
<accession>A0A814W071</accession>
<feature type="transmembrane region" description="Helical" evidence="11">
    <location>
        <begin position="43"/>
        <end position="61"/>
    </location>
</feature>
<feature type="transmembrane region" description="Helical" evidence="11">
    <location>
        <begin position="110"/>
        <end position="133"/>
    </location>
</feature>
<name>A0A814W071_9BILA</name>
<feature type="transmembrane region" description="Helical" evidence="11">
    <location>
        <begin position="180"/>
        <end position="199"/>
    </location>
</feature>
<evidence type="ECO:0000313" key="15">
    <source>
        <dbReference type="Proteomes" id="UP000663845"/>
    </source>
</evidence>
<dbReference type="Pfam" id="PF01490">
    <property type="entry name" value="Aa_trans"/>
    <property type="match status" value="1"/>
</dbReference>
<dbReference type="PANTHER" id="PTHR22950">
    <property type="entry name" value="AMINO ACID TRANSPORTER"/>
    <property type="match status" value="1"/>
</dbReference>
<dbReference type="GO" id="GO:0016020">
    <property type="term" value="C:membrane"/>
    <property type="evidence" value="ECO:0007669"/>
    <property type="project" value="UniProtKB-SubCell"/>
</dbReference>
<evidence type="ECO:0000256" key="3">
    <source>
        <dbReference type="ARBA" id="ARBA00022448"/>
    </source>
</evidence>
<comment type="function">
    <text evidence="8">Putative sodium-dependent amino acid/proton antiporter.</text>
</comment>
<dbReference type="Proteomes" id="UP000663844">
    <property type="component" value="Unassembled WGS sequence"/>
</dbReference>
<evidence type="ECO:0000256" key="8">
    <source>
        <dbReference type="ARBA" id="ARBA00037101"/>
    </source>
</evidence>
<keyword evidence="7 11" id="KW-0472">Membrane</keyword>
<feature type="transmembrane region" description="Helical" evidence="11">
    <location>
        <begin position="402"/>
        <end position="421"/>
    </location>
</feature>
<evidence type="ECO:0000256" key="11">
    <source>
        <dbReference type="SAM" id="Phobius"/>
    </source>
</evidence>
<evidence type="ECO:0000259" key="12">
    <source>
        <dbReference type="Pfam" id="PF01490"/>
    </source>
</evidence>
<evidence type="ECO:0000256" key="6">
    <source>
        <dbReference type="ARBA" id="ARBA00022989"/>
    </source>
</evidence>
<keyword evidence="4 11" id="KW-0812">Transmembrane</keyword>
<keyword evidence="6 11" id="KW-1133">Transmembrane helix</keyword>
<feature type="transmembrane region" description="Helical" evidence="11">
    <location>
        <begin position="372"/>
        <end position="390"/>
    </location>
</feature>
<feature type="transmembrane region" description="Helical" evidence="11">
    <location>
        <begin position="301"/>
        <end position="322"/>
    </location>
</feature>
<reference evidence="13" key="1">
    <citation type="submission" date="2021-02" db="EMBL/GenBank/DDBJ databases">
        <authorList>
            <person name="Nowell W R."/>
        </authorList>
    </citation>
    <scope>NUCLEOTIDE SEQUENCE</scope>
</reference>
<feature type="transmembrane region" description="Helical" evidence="11">
    <location>
        <begin position="257"/>
        <end position="281"/>
    </location>
</feature>
<keyword evidence="3" id="KW-0813">Transport</keyword>
<feature type="transmembrane region" description="Helical" evidence="11">
    <location>
        <begin position="153"/>
        <end position="173"/>
    </location>
</feature>
<keyword evidence="5" id="KW-0029">Amino-acid transport</keyword>
<dbReference type="InterPro" id="IPR013057">
    <property type="entry name" value="AA_transpt_TM"/>
</dbReference>
<evidence type="ECO:0000256" key="4">
    <source>
        <dbReference type="ARBA" id="ARBA00022692"/>
    </source>
</evidence>
<dbReference type="Proteomes" id="UP000663845">
    <property type="component" value="Unassembled WGS sequence"/>
</dbReference>
<dbReference type="EMBL" id="CAJNOG010000357">
    <property type="protein sequence ID" value="CAF1195643.1"/>
    <property type="molecule type" value="Genomic_DNA"/>
</dbReference>
<dbReference type="AlphaFoldDB" id="A0A814W071"/>
<dbReference type="PANTHER" id="PTHR22950:SF458">
    <property type="entry name" value="SODIUM-COUPLED NEUTRAL AMINO ACID TRANSPORTER 11-RELATED"/>
    <property type="match status" value="1"/>
</dbReference>
<sequence>MDILLKLNRRVTRYLKRAIMGSTFFFTDEQEINRRSSIAGASYNLINSIVGSGVIGMSYAFRQSGYLAGLVLLGIVAILTDYSTTILLRSGQLAKVTTYQELVHNVLGKFGFLWLSLVQFLYPFICLISYNIIIGDTVTKVLHRLWPTIPYIFQDRYTIIFLCSLFVTLPLSLYRNIAKLSQISLAGLILVVTTVLILIKRGSDTIPYISQETRNLRMINTNIAESIGVMAFAFMCQHNSFLIFHSMTEKTLPRWRVVTLITTTIAFAFAITYALTGYIVFGQRTEGDLLENYCHWDTLINIARLIYAINIMLTFPLECLVCRQVIEILCSHWINFNSDRSHYILTIFIVTASVLLSLATDCLGIVLELNGLLVASSLAYILPALCYLKLKPHSSQFSLDNIAPYIILIIGILLTISGFVLPLRHALQEGYYCQHGIEPRYCTRMFPRITNYTKHGKKNLHFLSSLHT</sequence>
<protein>
    <recommendedName>
        <fullName evidence="9">Putative sodium-coupled neutral amino acid transporter 11</fullName>
    </recommendedName>
    <alternativeName>
        <fullName evidence="10">Solute carrier family 38 member 11</fullName>
    </alternativeName>
</protein>
<organism evidence="13 15">
    <name type="scientific">Adineta steineri</name>
    <dbReference type="NCBI Taxonomy" id="433720"/>
    <lineage>
        <taxon>Eukaryota</taxon>
        <taxon>Metazoa</taxon>
        <taxon>Spiralia</taxon>
        <taxon>Gnathifera</taxon>
        <taxon>Rotifera</taxon>
        <taxon>Eurotatoria</taxon>
        <taxon>Bdelloidea</taxon>
        <taxon>Adinetida</taxon>
        <taxon>Adinetidae</taxon>
        <taxon>Adineta</taxon>
    </lineage>
</organism>
<evidence type="ECO:0000256" key="10">
    <source>
        <dbReference type="ARBA" id="ARBA00041723"/>
    </source>
</evidence>
<comment type="similarity">
    <text evidence="2">Belongs to the amino acid/polyamine transporter 2 family.</text>
</comment>
<feature type="transmembrane region" description="Helical" evidence="11">
    <location>
        <begin position="219"/>
        <end position="236"/>
    </location>
</feature>
<feature type="transmembrane region" description="Helical" evidence="11">
    <location>
        <begin position="67"/>
        <end position="89"/>
    </location>
</feature>
<evidence type="ECO:0000256" key="9">
    <source>
        <dbReference type="ARBA" id="ARBA00040814"/>
    </source>
</evidence>
<dbReference type="EMBL" id="CAJOAZ010000352">
    <property type="protein sequence ID" value="CAF3624800.1"/>
    <property type="molecule type" value="Genomic_DNA"/>
</dbReference>
<evidence type="ECO:0000256" key="7">
    <source>
        <dbReference type="ARBA" id="ARBA00023136"/>
    </source>
</evidence>
<comment type="subcellular location">
    <subcellularLocation>
        <location evidence="1">Membrane</location>
        <topology evidence="1">Multi-pass membrane protein</topology>
    </subcellularLocation>
</comment>
<evidence type="ECO:0000256" key="5">
    <source>
        <dbReference type="ARBA" id="ARBA00022970"/>
    </source>
</evidence>
<feature type="domain" description="Amino acid transporter transmembrane" evidence="12">
    <location>
        <begin position="35"/>
        <end position="419"/>
    </location>
</feature>
<gene>
    <name evidence="13" type="ORF">JYZ213_LOCUS26602</name>
    <name evidence="14" type="ORF">OXD698_LOCUS7625</name>
</gene>